<feature type="non-terminal residue" evidence="1">
    <location>
        <position position="114"/>
    </location>
</feature>
<gene>
    <name evidence="1" type="ORF">LCGC14_1865270</name>
</gene>
<comment type="caution">
    <text evidence="1">The sequence shown here is derived from an EMBL/GenBank/DDBJ whole genome shotgun (WGS) entry which is preliminary data.</text>
</comment>
<protein>
    <recommendedName>
        <fullName evidence="2">PilZ domain-containing protein</fullName>
    </recommendedName>
</protein>
<sequence>MTGLLEKTERRVDERLKNSLQITLLDHKVDLENISAGGVYFELVTDNIVPFSLGRIVEFEILAKTYTPVSSSGTIRLKGRGKIIRNNKTGAIVPYKSGDSTEDLTFTVITKEKD</sequence>
<reference evidence="1" key="1">
    <citation type="journal article" date="2015" name="Nature">
        <title>Complex archaea that bridge the gap between prokaryotes and eukaryotes.</title>
        <authorList>
            <person name="Spang A."/>
            <person name="Saw J.H."/>
            <person name="Jorgensen S.L."/>
            <person name="Zaremba-Niedzwiedzka K."/>
            <person name="Martijn J."/>
            <person name="Lind A.E."/>
            <person name="van Eijk R."/>
            <person name="Schleper C."/>
            <person name="Guy L."/>
            <person name="Ettema T.J."/>
        </authorList>
    </citation>
    <scope>NUCLEOTIDE SEQUENCE</scope>
</reference>
<evidence type="ECO:0000313" key="1">
    <source>
        <dbReference type="EMBL" id="KKL94380.1"/>
    </source>
</evidence>
<accession>A0A0F9IKT0</accession>
<dbReference type="AlphaFoldDB" id="A0A0F9IKT0"/>
<evidence type="ECO:0008006" key="2">
    <source>
        <dbReference type="Google" id="ProtNLM"/>
    </source>
</evidence>
<proteinExistence type="predicted"/>
<organism evidence="1">
    <name type="scientific">marine sediment metagenome</name>
    <dbReference type="NCBI Taxonomy" id="412755"/>
    <lineage>
        <taxon>unclassified sequences</taxon>
        <taxon>metagenomes</taxon>
        <taxon>ecological metagenomes</taxon>
    </lineage>
</organism>
<dbReference type="EMBL" id="LAZR01018941">
    <property type="protein sequence ID" value="KKL94380.1"/>
    <property type="molecule type" value="Genomic_DNA"/>
</dbReference>
<name>A0A0F9IKT0_9ZZZZ</name>